<dbReference type="AlphaFoldDB" id="A0A3B1BXS7"/>
<name>A0A3B1BXS7_9ZZZZ</name>
<organism evidence="2">
    <name type="scientific">hydrothermal vent metagenome</name>
    <dbReference type="NCBI Taxonomy" id="652676"/>
    <lineage>
        <taxon>unclassified sequences</taxon>
        <taxon>metagenomes</taxon>
        <taxon>ecological metagenomes</taxon>
    </lineage>
</organism>
<evidence type="ECO:0000256" key="1">
    <source>
        <dbReference type="SAM" id="Phobius"/>
    </source>
</evidence>
<dbReference type="EMBL" id="UOGA01000060">
    <property type="protein sequence ID" value="VAX16288.1"/>
    <property type="molecule type" value="Genomic_DNA"/>
</dbReference>
<gene>
    <name evidence="2" type="ORF">MNBD_NITROSPINAE04-2197</name>
</gene>
<proteinExistence type="predicted"/>
<sequence>MSKKNKSSKRINEKKIKHGKANSLLYVAGALFILLAAFIGLRPFGLAEGPSPVTDPATIAYLEKVKKAGLVETRPLVPSRRYDGRVAQAYKNAAKIPEALDSIYCYCKCKENPRFRHKNLLTCFTDDHASKCGICLSQFNMAWSMSKEGKSIKEIRVAEDNYFGKRS</sequence>
<dbReference type="InterPro" id="IPR025673">
    <property type="entry name" value="PCYCGC"/>
</dbReference>
<dbReference type="Pfam" id="PF13798">
    <property type="entry name" value="PCYCGC"/>
    <property type="match status" value="1"/>
</dbReference>
<keyword evidence="1" id="KW-1133">Transmembrane helix</keyword>
<reference evidence="2" key="1">
    <citation type="submission" date="2018-06" db="EMBL/GenBank/DDBJ databases">
        <authorList>
            <person name="Zhirakovskaya E."/>
        </authorList>
    </citation>
    <scope>NUCLEOTIDE SEQUENCE</scope>
</reference>
<dbReference type="NCBIfam" id="NF041379">
    <property type="entry name" value="OS_HP4_CYCXC"/>
    <property type="match status" value="1"/>
</dbReference>
<feature type="transmembrane region" description="Helical" evidence="1">
    <location>
        <begin position="21"/>
        <end position="41"/>
    </location>
</feature>
<keyword evidence="1" id="KW-0812">Transmembrane</keyword>
<keyword evidence="1" id="KW-0472">Membrane</keyword>
<protein>
    <submittedName>
        <fullName evidence="2">Uncharacterized protein</fullName>
    </submittedName>
</protein>
<evidence type="ECO:0000313" key="2">
    <source>
        <dbReference type="EMBL" id="VAX16288.1"/>
    </source>
</evidence>
<accession>A0A3B1BXS7</accession>